<evidence type="ECO:0000313" key="7">
    <source>
        <dbReference type="EMBL" id="POP17857.1"/>
    </source>
</evidence>
<evidence type="ECO:0000313" key="2">
    <source>
        <dbReference type="EMBL" id="KMU54304.1"/>
    </source>
</evidence>
<dbReference type="AlphaFoldDB" id="A0A084X748"/>
<dbReference type="InterPro" id="IPR011051">
    <property type="entry name" value="RmlC_Cupin_sf"/>
</dbReference>
<dbReference type="EMBL" id="PQGI01000003">
    <property type="protein sequence ID" value="POP17857.1"/>
    <property type="molecule type" value="Genomic_DNA"/>
</dbReference>
<organism evidence="9 14">
    <name type="scientific">Serratia marcescens</name>
    <dbReference type="NCBI Taxonomy" id="615"/>
    <lineage>
        <taxon>Bacteria</taxon>
        <taxon>Pseudomonadati</taxon>
        <taxon>Pseudomonadota</taxon>
        <taxon>Gammaproteobacteria</taxon>
        <taxon>Enterobacterales</taxon>
        <taxon>Yersiniaceae</taxon>
        <taxon>Serratia</taxon>
    </lineage>
</organism>
<evidence type="ECO:0000313" key="14">
    <source>
        <dbReference type="Proteomes" id="UP000321126"/>
    </source>
</evidence>
<reference evidence="4 12" key="10">
    <citation type="submission" date="2024-07" db="EMBL/GenBank/DDBJ databases">
        <title>Making a pathogen? Evaluating the impact of protist predation on the evolution of virulence in Serratia marcescens.</title>
        <authorList>
            <person name="Hopkins H."/>
            <person name="Lopezguerra C."/>
            <person name="Lau M.-J."/>
        </authorList>
    </citation>
    <scope>NUCLEOTIDE SEQUENCE [LARGE SCALE GENOMIC DNA]</scope>
    <source>
        <strain evidence="4 12">KZ19</strain>
    </source>
</reference>
<reference evidence="2 11" key="1">
    <citation type="submission" date="2015-06" db="EMBL/GenBank/DDBJ databases">
        <title>Draft Genome of Serratia marcescens Strain AH0650_Sm1.</title>
        <authorList>
            <person name="Wan Y."/>
            <person name="Gorrie C."/>
            <person name="Holt K."/>
        </authorList>
    </citation>
    <scope>NUCLEOTIDE SEQUENCE [LARGE SCALE GENOMIC DNA]</scope>
    <source>
        <strain evidence="2 11">AH0650_Sm1</strain>
    </source>
</reference>
<evidence type="ECO:0000313" key="13">
    <source>
        <dbReference type="Proteomes" id="UP000320710"/>
    </source>
</evidence>
<reference evidence="3 16" key="9">
    <citation type="submission" date="2023-11" db="EMBL/GenBank/DDBJ databases">
        <title>Detection of rare carbapenemases in Enterobacterales - comparison of two colorimetric and two CIM-based carbapenemase assays.</title>
        <authorList>
            <person name="Schaffarczyk L."/>
            <person name="Noster J."/>
            <person name="Stelzer Y."/>
            <person name="Sattler J."/>
            <person name="Gatermann S."/>
            <person name="Hamprecht A."/>
        </authorList>
    </citation>
    <scope>NUCLEOTIDE SEQUENCE [LARGE SCALE GENOMIC DNA]</scope>
    <source>
        <strain evidence="3 16">CIM-Carb-136</strain>
    </source>
</reference>
<evidence type="ECO:0000313" key="16">
    <source>
        <dbReference type="Proteomes" id="UP001275057"/>
    </source>
</evidence>
<dbReference type="Proteomes" id="UP001275057">
    <property type="component" value="Unassembled WGS sequence"/>
</dbReference>
<dbReference type="EMBL" id="VFMJ01000001">
    <property type="protein sequence ID" value="TQI86214.1"/>
    <property type="molecule type" value="Genomic_DNA"/>
</dbReference>
<evidence type="ECO:0000313" key="6">
    <source>
        <dbReference type="EMBL" id="PNO62554.1"/>
    </source>
</evidence>
<dbReference type="Proteomes" id="UP000320710">
    <property type="component" value="Unassembled WGS sequence"/>
</dbReference>
<name>A0A084X748_SERMA</name>
<dbReference type="PANTHER" id="PTHR40943:SF1">
    <property type="entry name" value="CYTOPLASMIC PROTEIN"/>
    <property type="match status" value="1"/>
</dbReference>
<reference evidence="8 13" key="6">
    <citation type="submission" date="2019-07" db="EMBL/GenBank/DDBJ databases">
        <title>Investigation of anaerobic lignin degradation for improved lignocellulosic biofuels.</title>
        <authorList>
            <person name="Deangelis K.PhD."/>
        </authorList>
    </citation>
    <scope>NUCLEOTIDE SEQUENCE [LARGE SCALE GENOMIC DNA]</scope>
    <source>
        <strain evidence="8 13">106R</strain>
    </source>
</reference>
<evidence type="ECO:0000313" key="15">
    <source>
        <dbReference type="Proteomes" id="UP000443014"/>
    </source>
</evidence>
<reference evidence="5 15" key="8">
    <citation type="submission" date="2019-11" db="EMBL/GenBank/DDBJ databases">
        <title>Whole genome sequence of a plant growth promoting strain Serratia marcescens BTL07 isolated from the rhizoplane of Chili (Capsicum annuum).</title>
        <authorList>
            <person name="Dutta S."/>
            <person name="Khatun A."/>
            <person name="Gupta D.R."/>
            <person name="Surovy M.Z."/>
            <person name="Rahman M.M."/>
            <person name="Mahmud N.U."/>
            <person name="Emes R."/>
            <person name="Warry A."/>
            <person name="West H."/>
            <person name="Clarke M.L."/>
            <person name="Islam M.T."/>
        </authorList>
    </citation>
    <scope>NUCLEOTIDE SEQUENCE [LARGE SCALE GENOMIC DNA]</scope>
    <source>
        <strain evidence="5 15">BTL07</strain>
    </source>
</reference>
<dbReference type="Proteomes" id="UP000443014">
    <property type="component" value="Unassembled WGS sequence"/>
</dbReference>
<evidence type="ECO:0000313" key="9">
    <source>
        <dbReference type="EMBL" id="TXE33449.1"/>
    </source>
</evidence>
<dbReference type="EMBL" id="LFJS01000001">
    <property type="protein sequence ID" value="KMU54304.1"/>
    <property type="molecule type" value="Genomic_DNA"/>
</dbReference>
<evidence type="ECO:0000313" key="12">
    <source>
        <dbReference type="Proteomes" id="UP000237365"/>
    </source>
</evidence>
<evidence type="ECO:0000313" key="11">
    <source>
        <dbReference type="Proteomes" id="UP000037482"/>
    </source>
</evidence>
<dbReference type="RefSeq" id="WP_015376517.1">
    <property type="nucleotide sequence ID" value="NZ_ABEXNO020000004.1"/>
</dbReference>
<dbReference type="Proteomes" id="UP000037482">
    <property type="component" value="Unassembled WGS sequence"/>
</dbReference>
<dbReference type="Proteomes" id="UP000030378">
    <property type="component" value="Unassembled WGS sequence"/>
</dbReference>
<dbReference type="Proteomes" id="UP000321126">
    <property type="component" value="Unassembled WGS sequence"/>
</dbReference>
<reference evidence="6" key="3">
    <citation type="submission" date="2017-12" db="EMBL/GenBank/DDBJ databases">
        <title>FDA dAtabase for Regulatory Grade micrObial Sequences (FDA-ARGOS): Supporting development and validation of Infectious Disease Dx tests.</title>
        <authorList>
            <person name="Campos J."/>
            <person name="Goldberg B."/>
            <person name="Tallon L.J."/>
            <person name="Sadzewicz L."/>
            <person name="Sengamalay N."/>
            <person name="Ott S."/>
            <person name="Godinez A."/>
            <person name="Nagaraj S."/>
            <person name="Vavikolanu K."/>
            <person name="Vyas G."/>
            <person name="Nadendla S."/>
            <person name="Aluvathingal J."/>
            <person name="Geyer C."/>
            <person name="Nandy P."/>
            <person name="Hobson J."/>
            <person name="Sichtig H."/>
        </authorList>
    </citation>
    <scope>NUCLEOTIDE SEQUENCE</scope>
    <source>
        <strain evidence="6">FDAARGOS_79</strain>
    </source>
</reference>
<evidence type="ECO:0000259" key="1">
    <source>
        <dbReference type="Pfam" id="PF05899"/>
    </source>
</evidence>
<protein>
    <submittedName>
        <fullName evidence="3">Cupin domain-containing protein</fullName>
    </submittedName>
    <submittedName>
        <fullName evidence="9">DUF861 domain-containing protein</fullName>
    </submittedName>
</protein>
<sequence length="121" mass="13151">MKPLLLKQPLPELLEIGSVSNLGATVIAGTPNVGVASIFGEPTDNLNCGVFSCTRGSFVMEYPFAEHATVWEGSATLTNERTGESVQYQAGDSWFVEKGTPVRWDITSDRFVKHYLAIVEG</sequence>
<reference evidence="9 14" key="7">
    <citation type="submission" date="2019-07" db="EMBL/GenBank/DDBJ databases">
        <title>Serratia strains were isolated from fresh produce.</title>
        <authorList>
            <person name="Cho G.-S."/>
            <person name="Stein M."/>
            <person name="Lee W."/>
            <person name="Suh S.H."/>
            <person name="Franz C.M.A.P."/>
        </authorList>
    </citation>
    <scope>NUCLEOTIDE SEQUENCE [LARGE SCALE GENOMIC DNA]</scope>
    <source>
        <strain evidence="9 14">S16</strain>
    </source>
</reference>
<evidence type="ECO:0000313" key="4">
    <source>
        <dbReference type="EMBL" id="MEX3188957.1"/>
    </source>
</evidence>
<dbReference type="InterPro" id="IPR008579">
    <property type="entry name" value="UGlyAH_Cupin_dom"/>
</dbReference>
<dbReference type="GeneID" id="301144221"/>
<dbReference type="InterPro" id="IPR014710">
    <property type="entry name" value="RmlC-like_jellyroll"/>
</dbReference>
<feature type="domain" description="(S)-ureidoglycine aminohydrolase cupin" evidence="1">
    <location>
        <begin position="41"/>
        <end position="115"/>
    </location>
</feature>
<dbReference type="PANTHER" id="PTHR40943">
    <property type="entry name" value="CYTOPLASMIC PROTEIN-RELATED"/>
    <property type="match status" value="1"/>
</dbReference>
<proteinExistence type="predicted"/>
<dbReference type="EMBL" id="JAXABG010000002">
    <property type="protein sequence ID" value="MDX7081600.1"/>
    <property type="molecule type" value="Genomic_DNA"/>
</dbReference>
<comment type="caution">
    <text evidence="9">The sequence shown here is derived from an EMBL/GenBank/DDBJ whole genome shotgun (WGS) entry which is preliminary data.</text>
</comment>
<accession>A0A656VPS8</accession>
<evidence type="ECO:0000313" key="3">
    <source>
        <dbReference type="EMBL" id="MDX7081600.1"/>
    </source>
</evidence>
<reference evidence="4 12" key="11">
    <citation type="submission" date="2024-07" db="EMBL/GenBank/DDBJ databases">
        <authorList>
            <person name="Raymann K."/>
        </authorList>
    </citation>
    <scope>NUCLEOTIDE SEQUENCE [LARGE SCALE GENOMIC DNA]</scope>
    <source>
        <strain evidence="4 12">KZ19</strain>
    </source>
</reference>
<dbReference type="Gene3D" id="2.60.120.10">
    <property type="entry name" value="Jelly Rolls"/>
    <property type="match status" value="1"/>
</dbReference>
<dbReference type="Pfam" id="PF05899">
    <property type="entry name" value="Cupin_3"/>
    <property type="match status" value="1"/>
</dbReference>
<dbReference type="SUPFAM" id="SSF51182">
    <property type="entry name" value="RmlC-like cupins"/>
    <property type="match status" value="1"/>
</dbReference>
<accession>A0A5F0Z5F6</accession>
<dbReference type="EMBL" id="JTBC02000014">
    <property type="protein sequence ID" value="PNO62554.1"/>
    <property type="molecule type" value="Genomic_DNA"/>
</dbReference>
<gene>
    <name evidence="2" type="ORF">AB868_00213</name>
    <name evidence="4" type="ORF">C3R40_020300</name>
    <name evidence="7" type="ORF">C3R40_05240</name>
    <name evidence="8" type="ORF">FHU12_3815</name>
    <name evidence="9" type="ORF">FOT62_14915</name>
    <name evidence="5" type="ORF">GMA22_16595</name>
    <name evidence="6" type="ORF">MC70_024360</name>
    <name evidence="3" type="ORF">SJ435_04280</name>
</gene>
<evidence type="ECO:0000313" key="5">
    <source>
        <dbReference type="EMBL" id="MVF04870.1"/>
    </source>
</evidence>
<dbReference type="EMBL" id="VOUQ01000007">
    <property type="protein sequence ID" value="TXE33449.1"/>
    <property type="molecule type" value="Genomic_DNA"/>
</dbReference>
<dbReference type="Proteomes" id="UP000237365">
    <property type="component" value="Unassembled WGS sequence"/>
</dbReference>
<dbReference type="EMBL" id="PQGI02000003">
    <property type="protein sequence ID" value="MEX3188957.1"/>
    <property type="molecule type" value="Genomic_DNA"/>
</dbReference>
<reference evidence="8 13" key="5">
    <citation type="submission" date="2019-06" db="EMBL/GenBank/DDBJ databases">
        <authorList>
            <person name="Deangelis K."/>
            <person name="Huntemann M."/>
            <person name="Clum A."/>
            <person name="Pillay M."/>
            <person name="Palaniappan K."/>
            <person name="Varghese N."/>
            <person name="Mikhailova N."/>
            <person name="Stamatis D."/>
            <person name="Reddy T."/>
            <person name="Daum C."/>
            <person name="Shapiro N."/>
            <person name="Ivanova N."/>
            <person name="Kyrpides N."/>
            <person name="Woyke T."/>
        </authorList>
    </citation>
    <scope>NUCLEOTIDE SEQUENCE [LARGE SCALE GENOMIC DNA]</scope>
    <source>
        <strain evidence="8 13">106R</strain>
    </source>
</reference>
<evidence type="ECO:0000313" key="8">
    <source>
        <dbReference type="EMBL" id="TQI86214.1"/>
    </source>
</evidence>
<evidence type="ECO:0000313" key="10">
    <source>
        <dbReference type="Proteomes" id="UP000030378"/>
    </source>
</evidence>
<accession>A0A084X748</accession>
<dbReference type="EMBL" id="WNKC01000003">
    <property type="protein sequence ID" value="MVF04870.1"/>
    <property type="molecule type" value="Genomic_DNA"/>
</dbReference>
<reference evidence="10" key="2">
    <citation type="submission" date="2017-12" db="EMBL/GenBank/DDBJ databases">
        <title>FDA dAtabase for Regulatory Grade micrObial Sequences (FDA-ARGOS): Supporting development and validation of Infectious Disease Dx tests.</title>
        <authorList>
            <person name="Campos J."/>
            <person name="Goldberg B."/>
            <person name="Tallon L."/>
            <person name="Sadzewicz L."/>
            <person name="Sengamalay N."/>
            <person name="Ott S."/>
            <person name="Godinez A."/>
            <person name="Nagaraj S."/>
            <person name="Vavikolanu K."/>
            <person name="Vyas G."/>
            <person name="Nadendla S."/>
            <person name="Aluvathingal J."/>
            <person name="Geyer C."/>
            <person name="Nandy P."/>
            <person name="Hobson J."/>
            <person name="Sichtig H."/>
        </authorList>
    </citation>
    <scope>NUCLEOTIDE SEQUENCE [LARGE SCALE GENOMIC DNA]</scope>
    <source>
        <strain evidence="10">FDAARGOS_79</strain>
    </source>
</reference>
<reference evidence="7" key="4">
    <citation type="submission" date="2018-01" db="EMBL/GenBank/DDBJ databases">
        <title>The opportunistic pathogen Serratia marcescens is an overlooked threat to honeybees.</title>
        <authorList>
            <person name="Raymann K."/>
            <person name="Shaffer Z."/>
            <person name="Coon K."/>
            <person name="Salisbury S."/>
            <person name="Moran N.A."/>
        </authorList>
    </citation>
    <scope>NUCLEOTIDE SEQUENCE [LARGE SCALE GENOMIC DNA]</scope>
    <source>
        <strain evidence="7">KZ19</strain>
    </source>
</reference>